<dbReference type="InterPro" id="IPR050833">
    <property type="entry name" value="Poly_Biosynth_Transport"/>
</dbReference>
<dbReference type="Pfam" id="PF01943">
    <property type="entry name" value="Polysacc_synt"/>
    <property type="match status" value="1"/>
</dbReference>
<dbReference type="EMBL" id="JANAVZ010000011">
    <property type="protein sequence ID" value="MCT4334433.1"/>
    <property type="molecule type" value="Genomic_DNA"/>
</dbReference>
<feature type="transmembrane region" description="Helical" evidence="6">
    <location>
        <begin position="277"/>
        <end position="303"/>
    </location>
</feature>
<feature type="transmembrane region" description="Helical" evidence="6">
    <location>
        <begin position="368"/>
        <end position="385"/>
    </location>
</feature>
<keyword evidence="8" id="KW-1185">Reference proteome</keyword>
<evidence type="ECO:0000313" key="8">
    <source>
        <dbReference type="Proteomes" id="UP001320702"/>
    </source>
</evidence>
<sequence length="405" mass="45732">MTTLIVRFLLMFFLARFLEPEAVGYYGLFTASIGFILYFVGLDFYIYTTRELLQLPQHERAKPLKAQILMSLCLYAAVLPITFALLVHLDWPRSLIWWFLAIAVLEHVNQEVFRLLIALSKQIQAGILLFARQGVWALAVIALMAARPETRGLNTVMGLWAGSGIATVLLGLWYIRRQSFGSWRHPVDWAWVRRGIKISTAFLIATLALRAMQTSDRYLVEAFTGLEGVAGYVLFLGVASALMTFLDAGVFAFAYPELISLHHQKDHAAARRRVQRMLWQTLSCCGLFAVASWLVLPWLLTWIGNPIYGRMIDLYPWLLLATILNAIGLVPHYALYAKGSDRPIIHSHLAALPTFLLMAWLLEKILPNLAVPVALAMSFALILVWKTVAYLRQGFGDSTNPPIWQ</sequence>
<evidence type="ECO:0000313" key="7">
    <source>
        <dbReference type="EMBL" id="MCT4334433.1"/>
    </source>
</evidence>
<evidence type="ECO:0000256" key="1">
    <source>
        <dbReference type="ARBA" id="ARBA00004651"/>
    </source>
</evidence>
<reference evidence="7 8" key="1">
    <citation type="submission" date="2022-04" db="EMBL/GenBank/DDBJ databases">
        <title>Paracoccus sp. YLB-12 draft genome sequence.</title>
        <authorList>
            <person name="Yu L."/>
        </authorList>
    </citation>
    <scope>NUCLEOTIDE SEQUENCE [LARGE SCALE GENOMIC DNA]</scope>
    <source>
        <strain evidence="7 8">YLB-12</strain>
    </source>
</reference>
<comment type="subcellular location">
    <subcellularLocation>
        <location evidence="1">Cell membrane</location>
        <topology evidence="1">Multi-pass membrane protein</topology>
    </subcellularLocation>
</comment>
<proteinExistence type="predicted"/>
<evidence type="ECO:0000256" key="5">
    <source>
        <dbReference type="ARBA" id="ARBA00023136"/>
    </source>
</evidence>
<dbReference type="RefSeq" id="WP_345780857.1">
    <property type="nucleotide sequence ID" value="NZ_JANAVZ010000011.1"/>
</dbReference>
<protein>
    <submittedName>
        <fullName evidence="7">Oligosaccharide flippase family protein</fullName>
    </submittedName>
</protein>
<keyword evidence="3 6" id="KW-0812">Transmembrane</keyword>
<feature type="transmembrane region" description="Helical" evidence="6">
    <location>
        <begin position="68"/>
        <end position="89"/>
    </location>
</feature>
<evidence type="ECO:0000256" key="6">
    <source>
        <dbReference type="SAM" id="Phobius"/>
    </source>
</evidence>
<keyword evidence="2" id="KW-1003">Cell membrane</keyword>
<evidence type="ECO:0000256" key="2">
    <source>
        <dbReference type="ARBA" id="ARBA00022475"/>
    </source>
</evidence>
<name>A0ABT2KD19_9RHOB</name>
<accession>A0ABT2KD19</accession>
<gene>
    <name evidence="7" type="ORF">MU516_16365</name>
</gene>
<dbReference type="PANTHER" id="PTHR30250:SF11">
    <property type="entry name" value="O-ANTIGEN TRANSPORTER-RELATED"/>
    <property type="match status" value="1"/>
</dbReference>
<feature type="transmembrane region" description="Helical" evidence="6">
    <location>
        <begin position="343"/>
        <end position="362"/>
    </location>
</feature>
<feature type="transmembrane region" description="Helical" evidence="6">
    <location>
        <begin position="157"/>
        <end position="175"/>
    </location>
</feature>
<dbReference type="InterPro" id="IPR002797">
    <property type="entry name" value="Polysacc_synth"/>
</dbReference>
<keyword evidence="5 6" id="KW-0472">Membrane</keyword>
<evidence type="ECO:0000256" key="3">
    <source>
        <dbReference type="ARBA" id="ARBA00022692"/>
    </source>
</evidence>
<dbReference type="Proteomes" id="UP001320702">
    <property type="component" value="Unassembled WGS sequence"/>
</dbReference>
<comment type="caution">
    <text evidence="7">The sequence shown here is derived from an EMBL/GenBank/DDBJ whole genome shotgun (WGS) entry which is preliminary data.</text>
</comment>
<keyword evidence="4 6" id="KW-1133">Transmembrane helix</keyword>
<organism evidence="7 8">
    <name type="scientific">Paracoccus maritimus</name>
    <dbReference type="NCBI Taxonomy" id="2933292"/>
    <lineage>
        <taxon>Bacteria</taxon>
        <taxon>Pseudomonadati</taxon>
        <taxon>Pseudomonadota</taxon>
        <taxon>Alphaproteobacteria</taxon>
        <taxon>Rhodobacterales</taxon>
        <taxon>Paracoccaceae</taxon>
        <taxon>Paracoccus</taxon>
    </lineage>
</organism>
<feature type="transmembrane region" description="Helical" evidence="6">
    <location>
        <begin position="28"/>
        <end position="47"/>
    </location>
</feature>
<feature type="transmembrane region" description="Helical" evidence="6">
    <location>
        <begin position="195"/>
        <end position="212"/>
    </location>
</feature>
<feature type="transmembrane region" description="Helical" evidence="6">
    <location>
        <begin position="315"/>
        <end position="336"/>
    </location>
</feature>
<feature type="transmembrane region" description="Helical" evidence="6">
    <location>
        <begin position="232"/>
        <end position="256"/>
    </location>
</feature>
<evidence type="ECO:0000256" key="4">
    <source>
        <dbReference type="ARBA" id="ARBA00022989"/>
    </source>
</evidence>
<feature type="transmembrane region" description="Helical" evidence="6">
    <location>
        <begin position="95"/>
        <end position="113"/>
    </location>
</feature>
<dbReference type="PANTHER" id="PTHR30250">
    <property type="entry name" value="PST FAMILY PREDICTED COLANIC ACID TRANSPORTER"/>
    <property type="match status" value="1"/>
</dbReference>
<feature type="transmembrane region" description="Helical" evidence="6">
    <location>
        <begin position="125"/>
        <end position="145"/>
    </location>
</feature>